<dbReference type="EMBL" id="MN739777">
    <property type="protein sequence ID" value="QHT26017.1"/>
    <property type="molecule type" value="Genomic_DNA"/>
</dbReference>
<protein>
    <submittedName>
        <fullName evidence="2">Uncharacterized protein</fullName>
    </submittedName>
</protein>
<accession>A0A6C0EA14</accession>
<dbReference type="Pfam" id="PF19062">
    <property type="entry name" value="DUF5758"/>
    <property type="match status" value="1"/>
</dbReference>
<evidence type="ECO:0000256" key="1">
    <source>
        <dbReference type="SAM" id="MobiDB-lite"/>
    </source>
</evidence>
<dbReference type="InterPro" id="IPR043919">
    <property type="entry name" value="DUF5758"/>
</dbReference>
<sequence length="795" mass="93083">MALCIESYDDLSNLDDLDIKLSSVEYYDDESTDVSDGYESAESDVYKPKIKLDYVIEKPPQKKQRFCYKTNPMHIRHPIQIFDKEFYCRETFVGSGVCLMKIDWYTDLREIMVPKFDAILIFRTSSSQNNNKLIVASEYEHLAKLNLTQEVGDNVIIKPSLRLKHLVDCFAVLIFYNSKHKEQYKNIVYKRQYCEKTMCIIDICKIVKGSLYRLENLPFVLYKIEDSKGKQIGFNVKNEVIYNRPSKYSFWPCKISQRPKYTLDSSHPDDTYFLYGKAVYQINENDIYDIKHTNTITNKNDVSDTLEAFKNTANLFIGDDSDEDITEYIEEYYEHRITSFSKLRTDLQLLIASMIDYKNGRYDYYYEQISRLQIKYLIKCNMTNKLDIFTVDFSMHQKDAIITTNYDRCYIVNNHRKYTKSVPYYMKNEILYPENKAVYVDDIEIDTAEYEIDTKQIHRYNNVYTNPYYRTLGLKRRSLRKKTVHHDSNNNHKQNDKNNISDYYNKYSKLAKGTYEFLRNGSTNIKTNYRSFHKHNLITVGTNKSYKPYVDFVFGDRYMIIGHKKIIYPKRVFKTASVATYPEKIGLVNNFNTNMFFITCGNSSSTGYVVEHTKEQTTVIKDGSTGHATYVNDGGAKETKSGDGEEITPDIKVTGRNKKLDCIYGWKMCVLLDKLTYVLVKLKIPSDAIVYGNRTGKMRANKAKICGMWHADGTYINPFDDIEPEIVSLHDKKFKYSYMKPDIIPDDFTEKNVDCAKGIHFFLDYKKVYKYVNRHKDLNIDIPPFEPTANLSLSA</sequence>
<name>A0A6C0EA14_9ZZZZ</name>
<evidence type="ECO:0000313" key="2">
    <source>
        <dbReference type="EMBL" id="QHT26017.1"/>
    </source>
</evidence>
<proteinExistence type="predicted"/>
<feature type="region of interest" description="Disordered" evidence="1">
    <location>
        <begin position="480"/>
        <end position="500"/>
    </location>
</feature>
<dbReference type="AlphaFoldDB" id="A0A6C0EA14"/>
<feature type="compositionally biased region" description="Basic and acidic residues" evidence="1">
    <location>
        <begin position="485"/>
        <end position="496"/>
    </location>
</feature>
<reference evidence="2" key="1">
    <citation type="journal article" date="2020" name="Nature">
        <title>Giant virus diversity and host interactions through global metagenomics.</title>
        <authorList>
            <person name="Schulz F."/>
            <person name="Roux S."/>
            <person name="Paez-Espino D."/>
            <person name="Jungbluth S."/>
            <person name="Walsh D.A."/>
            <person name="Denef V.J."/>
            <person name="McMahon K.D."/>
            <person name="Konstantinidis K.T."/>
            <person name="Eloe-Fadrosh E.A."/>
            <person name="Kyrpides N.C."/>
            <person name="Woyke T."/>
        </authorList>
    </citation>
    <scope>NUCLEOTIDE SEQUENCE</scope>
    <source>
        <strain evidence="2">GVMAG-M-3300023179-27</strain>
    </source>
</reference>
<organism evidence="2">
    <name type="scientific">viral metagenome</name>
    <dbReference type="NCBI Taxonomy" id="1070528"/>
    <lineage>
        <taxon>unclassified sequences</taxon>
        <taxon>metagenomes</taxon>
        <taxon>organismal metagenomes</taxon>
    </lineage>
</organism>